<evidence type="ECO:0000313" key="12">
    <source>
        <dbReference type="EMBL" id="RRN51011.1"/>
    </source>
</evidence>
<comment type="function">
    <text evidence="9 10">Zinc phosphodiesterase, which displays some tRNA 3'-processing endonuclease activity. Probably involved in tRNA maturation, by removing a 3'-trailer from precursor tRNA.</text>
</comment>
<feature type="binding site" evidence="10">
    <location>
        <position position="216"/>
    </location>
    <ligand>
        <name>Zn(2+)</name>
        <dbReference type="ChEBI" id="CHEBI:29105"/>
        <label>2</label>
        <note>catalytic</note>
    </ligand>
</feature>
<feature type="binding site" evidence="10">
    <location>
        <position position="63"/>
    </location>
    <ligand>
        <name>Zn(2+)</name>
        <dbReference type="ChEBI" id="CHEBI:29105"/>
        <label>1</label>
        <note>catalytic</note>
    </ligand>
</feature>
<evidence type="ECO:0000256" key="6">
    <source>
        <dbReference type="ARBA" id="ARBA00022759"/>
    </source>
</evidence>
<dbReference type="Proteomes" id="UP000281324">
    <property type="component" value="Unassembled WGS sequence"/>
</dbReference>
<feature type="binding site" evidence="10">
    <location>
        <position position="65"/>
    </location>
    <ligand>
        <name>Zn(2+)</name>
        <dbReference type="ChEBI" id="CHEBI:29105"/>
        <label>1</label>
        <note>catalytic</note>
    </ligand>
</feature>
<accession>A0A0Z8EY81</accession>
<feature type="binding site" evidence="10">
    <location>
        <position position="216"/>
    </location>
    <ligand>
        <name>Zn(2+)</name>
        <dbReference type="ChEBI" id="CHEBI:29105"/>
        <label>1</label>
        <note>catalytic</note>
    </ligand>
</feature>
<dbReference type="Gene3D" id="3.60.15.10">
    <property type="entry name" value="Ribonuclease Z/Hydroxyacylglutathione hydrolase-like"/>
    <property type="match status" value="1"/>
</dbReference>
<sequence>MQIQFLGTGAGQPSKARNVSSLALKLLDEINQVWLFDCGEGTQNQILETTIRPRKVAKIFITHLHGDHIFGLPGFLSSRSFQSSEEQTDIDIYGPVGIRSFVLASLKVSGTRLPYRIHFHEFDVDTVGQVLETDKFTVFAEKLDHTIPCVGYRVIQKDLEGTLDAEALRAAGVPFGPLFGKIKNGQNVTLEDGTEIIASDYISPPRPGKVVTILGDTRKCHASVRLAVNADVLVHEATYGKGDEKIARKHGHSTNMEAAQVAKDAGVKQLLLNHISPRFLSKDISQLRKDASTIFEQVHIVKDLEEIEV</sequence>
<proteinExistence type="inferred from homology"/>
<evidence type="ECO:0000256" key="9">
    <source>
        <dbReference type="ARBA" id="ARBA00057812"/>
    </source>
</evidence>
<dbReference type="PANTHER" id="PTHR46018:SF2">
    <property type="entry name" value="ZINC PHOSPHODIESTERASE ELAC PROTEIN 1"/>
    <property type="match status" value="1"/>
</dbReference>
<dbReference type="EMBL" id="FIHA01000008">
    <property type="protein sequence ID" value="CYU70318.1"/>
    <property type="molecule type" value="Genomic_DNA"/>
</dbReference>
<dbReference type="SUPFAM" id="SSF56281">
    <property type="entry name" value="Metallo-hydrolase/oxidoreductase"/>
    <property type="match status" value="1"/>
</dbReference>
<dbReference type="EMBL" id="RRZQ01000004">
    <property type="protein sequence ID" value="RRN51011.1"/>
    <property type="molecule type" value="Genomic_DNA"/>
</dbReference>
<evidence type="ECO:0000256" key="1">
    <source>
        <dbReference type="ARBA" id="ARBA00011738"/>
    </source>
</evidence>
<evidence type="ECO:0000256" key="10">
    <source>
        <dbReference type="HAMAP-Rule" id="MF_01818"/>
    </source>
</evidence>
<dbReference type="PANTHER" id="PTHR46018">
    <property type="entry name" value="ZINC PHOSPHODIESTERASE ELAC PROTEIN 1"/>
    <property type="match status" value="1"/>
</dbReference>
<keyword evidence="5 10" id="KW-0479">Metal-binding</keyword>
<name>A0A0Z8EY81_STRSU</name>
<keyword evidence="3 10" id="KW-0819">tRNA processing</keyword>
<protein>
    <recommendedName>
        <fullName evidence="2 10">Ribonuclease Z</fullName>
        <shortName evidence="10">RNase Z</shortName>
        <ecNumber evidence="2 10">3.1.26.11</ecNumber>
    </recommendedName>
    <alternativeName>
        <fullName evidence="10">tRNA 3 endonuclease</fullName>
    </alternativeName>
    <alternativeName>
        <fullName evidence="10">tRNase Z</fullName>
    </alternativeName>
</protein>
<organism evidence="11 13">
    <name type="scientific">Streptococcus suis</name>
    <dbReference type="NCBI Taxonomy" id="1307"/>
    <lineage>
        <taxon>Bacteria</taxon>
        <taxon>Bacillati</taxon>
        <taxon>Bacillota</taxon>
        <taxon>Bacilli</taxon>
        <taxon>Lactobacillales</taxon>
        <taxon>Streptococcaceae</taxon>
        <taxon>Streptococcus</taxon>
    </lineage>
</organism>
<dbReference type="EC" id="3.1.26.11" evidence="2 10"/>
<comment type="catalytic activity">
    <reaction evidence="10">
        <text>Endonucleolytic cleavage of RNA, removing extra 3' nucleotides from tRNA precursor, generating 3' termini of tRNAs. A 3'-hydroxy group is left at the tRNA terminus and a 5'-phosphoryl group is left at the trailer molecule.</text>
        <dbReference type="EC" id="3.1.26.11"/>
    </reaction>
</comment>
<dbReference type="RefSeq" id="WP_044775908.1">
    <property type="nucleotide sequence ID" value="NZ_CEDY01000008.1"/>
</dbReference>
<feature type="binding site" evidence="10">
    <location>
        <position position="67"/>
    </location>
    <ligand>
        <name>Zn(2+)</name>
        <dbReference type="ChEBI" id="CHEBI:29105"/>
        <label>2</label>
        <note>catalytic</note>
    </ligand>
</feature>
<dbReference type="Proteomes" id="UP000072794">
    <property type="component" value="Unassembled WGS sequence"/>
</dbReference>
<dbReference type="GO" id="GO:0042802">
    <property type="term" value="F:identical protein binding"/>
    <property type="evidence" value="ECO:0007669"/>
    <property type="project" value="UniProtKB-ARBA"/>
</dbReference>
<evidence type="ECO:0000256" key="2">
    <source>
        <dbReference type="ARBA" id="ARBA00012477"/>
    </source>
</evidence>
<keyword evidence="8 10" id="KW-0862">Zinc</keyword>
<feature type="binding site" evidence="10">
    <location>
        <position position="68"/>
    </location>
    <ligand>
        <name>Zn(2+)</name>
        <dbReference type="ChEBI" id="CHEBI:29105"/>
        <label>2</label>
        <note>catalytic</note>
    </ligand>
</feature>
<evidence type="ECO:0000256" key="3">
    <source>
        <dbReference type="ARBA" id="ARBA00022694"/>
    </source>
</evidence>
<keyword evidence="4 10" id="KW-0540">Nuclease</keyword>
<evidence type="ECO:0000313" key="13">
    <source>
        <dbReference type="Proteomes" id="UP000072794"/>
    </source>
</evidence>
<dbReference type="InterPro" id="IPR013471">
    <property type="entry name" value="RNase_Z/BN"/>
</dbReference>
<evidence type="ECO:0000313" key="14">
    <source>
        <dbReference type="Proteomes" id="UP000281324"/>
    </source>
</evidence>
<dbReference type="HAMAP" id="MF_01818">
    <property type="entry name" value="RNase_Z_BN"/>
    <property type="match status" value="1"/>
</dbReference>
<dbReference type="NCBIfam" id="TIGR02651">
    <property type="entry name" value="RNase_Z"/>
    <property type="match status" value="1"/>
</dbReference>
<dbReference type="FunFam" id="3.60.15.10:FF:000002">
    <property type="entry name" value="Ribonuclease Z"/>
    <property type="match status" value="1"/>
</dbReference>
<evidence type="ECO:0000256" key="8">
    <source>
        <dbReference type="ARBA" id="ARBA00022833"/>
    </source>
</evidence>
<reference evidence="11 13" key="1">
    <citation type="submission" date="2016-02" db="EMBL/GenBank/DDBJ databases">
        <authorList>
            <consortium name="Pathogen Informatics"/>
        </authorList>
    </citation>
    <scope>NUCLEOTIDE SEQUENCE [LARGE SCALE GENOMIC DNA]</scope>
    <source>
        <strain evidence="11 13">LSS52</strain>
    </source>
</reference>
<dbReference type="Pfam" id="PF23023">
    <property type="entry name" value="Anti-Pycsar_Apyc1"/>
    <property type="match status" value="1"/>
</dbReference>
<gene>
    <name evidence="10 11" type="primary">rnz</name>
    <name evidence="12" type="ORF">EI219_02380</name>
    <name evidence="11" type="ORF">ERS132414_00566</name>
</gene>
<dbReference type="InterPro" id="IPR036866">
    <property type="entry name" value="RibonucZ/Hydroxyglut_hydro"/>
</dbReference>
<feature type="binding site" evidence="10">
    <location>
        <position position="145"/>
    </location>
    <ligand>
        <name>Zn(2+)</name>
        <dbReference type="ChEBI" id="CHEBI:29105"/>
        <label>1</label>
        <note>catalytic</note>
    </ligand>
</feature>
<dbReference type="NCBIfam" id="NF000801">
    <property type="entry name" value="PRK00055.1-3"/>
    <property type="match status" value="1"/>
</dbReference>
<evidence type="ECO:0000256" key="4">
    <source>
        <dbReference type="ARBA" id="ARBA00022722"/>
    </source>
</evidence>
<dbReference type="GO" id="GO:0008270">
    <property type="term" value="F:zinc ion binding"/>
    <property type="evidence" value="ECO:0007669"/>
    <property type="project" value="UniProtKB-UniRule"/>
</dbReference>
<keyword evidence="6 10" id="KW-0255">Endonuclease</keyword>
<evidence type="ECO:0000313" key="11">
    <source>
        <dbReference type="EMBL" id="CYU70318.1"/>
    </source>
</evidence>
<dbReference type="CDD" id="cd07717">
    <property type="entry name" value="RNaseZ_ZiPD-like_MBL-fold"/>
    <property type="match status" value="1"/>
</dbReference>
<keyword evidence="7 10" id="KW-0378">Hydrolase</keyword>
<comment type="subunit">
    <text evidence="1 10">Homodimer.</text>
</comment>
<feature type="binding site" evidence="10">
    <location>
        <position position="274"/>
    </location>
    <ligand>
        <name>Zn(2+)</name>
        <dbReference type="ChEBI" id="CHEBI:29105"/>
        <label>2</label>
        <note>catalytic</note>
    </ligand>
</feature>
<dbReference type="GO" id="GO:0042781">
    <property type="term" value="F:3'-tRNA processing endoribonuclease activity"/>
    <property type="evidence" value="ECO:0007669"/>
    <property type="project" value="UniProtKB-UniRule"/>
</dbReference>
<feature type="active site" description="Proton acceptor" evidence="10">
    <location>
        <position position="67"/>
    </location>
</feature>
<evidence type="ECO:0000256" key="5">
    <source>
        <dbReference type="ARBA" id="ARBA00022723"/>
    </source>
</evidence>
<reference evidence="12 14" key="2">
    <citation type="submission" date="2018-11" db="EMBL/GenBank/DDBJ databases">
        <title>Changes in penicillin susceptibility of Streptococcus suis isolates by amino acid alterations in the penicillin-binding protein.</title>
        <authorList>
            <person name="Niemann L."/>
            <person name="Eichhorn I."/>
        </authorList>
    </citation>
    <scope>NUCLEOTIDE SEQUENCE [LARGE SCALE GENOMIC DNA]</scope>
    <source>
        <strain evidence="12 14">IMT40201</strain>
    </source>
</reference>
<dbReference type="AlphaFoldDB" id="A0A0Z8EY81"/>
<evidence type="ECO:0000256" key="7">
    <source>
        <dbReference type="ARBA" id="ARBA00022801"/>
    </source>
</evidence>
<comment type="cofactor">
    <cofactor evidence="10">
        <name>Zn(2+)</name>
        <dbReference type="ChEBI" id="CHEBI:29105"/>
    </cofactor>
    <text evidence="10">Binds 2 Zn(2+) ions.</text>
</comment>
<comment type="similarity">
    <text evidence="10">Belongs to the RNase Z family.</text>
</comment>